<organism evidence="1 2">
    <name type="scientific">Sulfitobacter sediminilitoris</name>
    <dbReference type="NCBI Taxonomy" id="2698830"/>
    <lineage>
        <taxon>Bacteria</taxon>
        <taxon>Pseudomonadati</taxon>
        <taxon>Pseudomonadota</taxon>
        <taxon>Alphaproteobacteria</taxon>
        <taxon>Rhodobacterales</taxon>
        <taxon>Roseobacteraceae</taxon>
        <taxon>Sulfitobacter</taxon>
    </lineage>
</organism>
<dbReference type="Proteomes" id="UP000468591">
    <property type="component" value="Unassembled WGS sequence"/>
</dbReference>
<keyword evidence="2" id="KW-1185">Reference proteome</keyword>
<protein>
    <recommendedName>
        <fullName evidence="3">2'-5' RNA ligase family protein</fullName>
    </recommendedName>
</protein>
<dbReference type="RefSeq" id="WP_164354333.1">
    <property type="nucleotide sequence ID" value="NZ_JAABNT010000008.1"/>
</dbReference>
<dbReference type="EMBL" id="JAABNT010000008">
    <property type="protein sequence ID" value="NEK23405.1"/>
    <property type="molecule type" value="Genomic_DNA"/>
</dbReference>
<dbReference type="AlphaFoldDB" id="A0A6P0CE81"/>
<comment type="caution">
    <text evidence="1">The sequence shown here is derived from an EMBL/GenBank/DDBJ whole genome shotgun (WGS) entry which is preliminary data.</text>
</comment>
<dbReference type="SUPFAM" id="SSF55144">
    <property type="entry name" value="LigT-like"/>
    <property type="match status" value="1"/>
</dbReference>
<evidence type="ECO:0008006" key="3">
    <source>
        <dbReference type="Google" id="ProtNLM"/>
    </source>
</evidence>
<dbReference type="Pfam" id="PF13563">
    <property type="entry name" value="2_5_RNA_ligase2"/>
    <property type="match status" value="1"/>
</dbReference>
<reference evidence="1 2" key="1">
    <citation type="submission" date="2020-01" db="EMBL/GenBank/DDBJ databases">
        <title>Sulfitobacter sediminilitoris sp. nov., isolated from a tidal flat.</title>
        <authorList>
            <person name="Park S."/>
            <person name="Yoon J.-H."/>
        </authorList>
    </citation>
    <scope>NUCLEOTIDE SEQUENCE [LARGE SCALE GENOMIC DNA]</scope>
    <source>
        <strain evidence="1 2">JBTF-M27</strain>
    </source>
</reference>
<accession>A0A6P0CE81</accession>
<gene>
    <name evidence="1" type="ORF">GV827_13440</name>
</gene>
<dbReference type="InterPro" id="IPR009097">
    <property type="entry name" value="Cyclic_Pdiesterase"/>
</dbReference>
<sequence length="173" mass="19140">MIYVLAYPKLEAKISRSLAAFRQTHEPERAQLVAPHITLVFGVRKSSPEEIAAICDQVASKTSAISTEFSKSEICYDPFEKVHKISLLCTKGAKQLTALHRDLYEGPHSDEFDTDIPFRPHMTVGANSNLSELEDVSLASIGTLPIIAEIDSLRVVQIANRELQTICSVKLSM</sequence>
<proteinExistence type="predicted"/>
<evidence type="ECO:0000313" key="2">
    <source>
        <dbReference type="Proteomes" id="UP000468591"/>
    </source>
</evidence>
<name>A0A6P0CE81_9RHOB</name>
<evidence type="ECO:0000313" key="1">
    <source>
        <dbReference type="EMBL" id="NEK23405.1"/>
    </source>
</evidence>
<dbReference type="Gene3D" id="3.90.1140.10">
    <property type="entry name" value="Cyclic phosphodiesterase"/>
    <property type="match status" value="1"/>
</dbReference>